<dbReference type="EMBL" id="AMPO01000003">
    <property type="protein sequence ID" value="EKF86200.1"/>
    <property type="molecule type" value="Genomic_DNA"/>
</dbReference>
<keyword evidence="3" id="KW-1185">Reference proteome</keyword>
<accession>K2RTR7</accession>
<dbReference type="PATRIC" id="fig|1204725.3.peg.916"/>
<gene>
    <name evidence="2" type="ORF">A994_04570</name>
</gene>
<dbReference type="RefSeq" id="WP_004030143.1">
    <property type="nucleotide sequence ID" value="NZ_AMPO01000003.1"/>
</dbReference>
<reference evidence="2 3" key="1">
    <citation type="journal article" date="2012" name="J. Bacteriol.">
        <title>Draft genome sequence of Methanobacterium formicicum DSM 3637, an archaebacterium isolated from the methane producer amoeba Pelomyxa palustris.</title>
        <authorList>
            <person name="Gutierrez G."/>
        </authorList>
    </citation>
    <scope>NUCLEOTIDE SEQUENCE [LARGE SCALE GENOMIC DNA]</scope>
    <source>
        <strain evidence="3">DSM 3637 / PP1</strain>
    </source>
</reference>
<organism evidence="2 3">
    <name type="scientific">Methanobacterium formicicum (strain DSM 3637 / PP1)</name>
    <dbReference type="NCBI Taxonomy" id="1204725"/>
    <lineage>
        <taxon>Archaea</taxon>
        <taxon>Methanobacteriati</taxon>
        <taxon>Methanobacteriota</taxon>
        <taxon>Methanomada group</taxon>
        <taxon>Methanobacteria</taxon>
        <taxon>Methanobacteriales</taxon>
        <taxon>Methanobacteriaceae</taxon>
        <taxon>Methanobacterium</taxon>
    </lineage>
</organism>
<evidence type="ECO:0000313" key="2">
    <source>
        <dbReference type="EMBL" id="EKF86200.1"/>
    </source>
</evidence>
<dbReference type="AlphaFoldDB" id="K2RTR7"/>
<evidence type="ECO:0000256" key="1">
    <source>
        <dbReference type="SAM" id="MobiDB-lite"/>
    </source>
</evidence>
<protein>
    <submittedName>
        <fullName evidence="2">Uncharacterized protein</fullName>
    </submittedName>
</protein>
<feature type="region of interest" description="Disordered" evidence="1">
    <location>
        <begin position="30"/>
        <end position="62"/>
    </location>
</feature>
<dbReference type="Proteomes" id="UP000007360">
    <property type="component" value="Unassembled WGS sequence"/>
</dbReference>
<comment type="caution">
    <text evidence="2">The sequence shown here is derived from an EMBL/GenBank/DDBJ whole genome shotgun (WGS) entry which is preliminary data.</text>
</comment>
<name>K2RTR7_METFP</name>
<sequence length="118" mass="12455">MKIPKKAALICALVMMISVVPAFALNQTDNTTTTDQTQGQNCTGNQSQHKYQNSQGSCDSAGENCGSCDGDQHQYQYGQKNSASGASNCDQGHQYQYGQGNSNSGTGICDGTNCKKTS</sequence>
<feature type="compositionally biased region" description="Low complexity" evidence="1">
    <location>
        <begin position="30"/>
        <end position="46"/>
    </location>
</feature>
<feature type="compositionally biased region" description="Polar residues" evidence="1">
    <location>
        <begin position="47"/>
        <end position="58"/>
    </location>
</feature>
<proteinExistence type="predicted"/>
<evidence type="ECO:0000313" key="3">
    <source>
        <dbReference type="Proteomes" id="UP000007360"/>
    </source>
</evidence>